<evidence type="ECO:0000256" key="2">
    <source>
        <dbReference type="ARBA" id="ARBA00004496"/>
    </source>
</evidence>
<evidence type="ECO:0000313" key="11">
    <source>
        <dbReference type="EMBL" id="EPY51530.1"/>
    </source>
</evidence>
<dbReference type="STRING" id="653667.S9W0E0"/>
<comment type="catalytic activity">
    <reaction evidence="1 9">
        <text>a phosphate monoester + H2O = an alcohol + phosphate</text>
        <dbReference type="Rhea" id="RHEA:15017"/>
        <dbReference type="ChEBI" id="CHEBI:15377"/>
        <dbReference type="ChEBI" id="CHEBI:30879"/>
        <dbReference type="ChEBI" id="CHEBI:43474"/>
        <dbReference type="ChEBI" id="CHEBI:67140"/>
        <dbReference type="EC" id="3.1.3.2"/>
    </reaction>
</comment>
<dbReference type="CDD" id="cd16343">
    <property type="entry name" value="LMWPTP"/>
    <property type="match status" value="1"/>
</dbReference>
<dbReference type="OrthoDB" id="2015405at2759"/>
<evidence type="ECO:0000256" key="5">
    <source>
        <dbReference type="ARBA" id="ARBA00022801"/>
    </source>
</evidence>
<organism evidence="11 12">
    <name type="scientific">Schizosaccharomyces cryophilus (strain OY26 / ATCC MYA-4695 / CBS 11777 / NBRC 106824 / NRRL Y48691)</name>
    <name type="common">Fission yeast</name>
    <dbReference type="NCBI Taxonomy" id="653667"/>
    <lineage>
        <taxon>Eukaryota</taxon>
        <taxon>Fungi</taxon>
        <taxon>Dikarya</taxon>
        <taxon>Ascomycota</taxon>
        <taxon>Taphrinomycotina</taxon>
        <taxon>Schizosaccharomycetes</taxon>
        <taxon>Schizosaccharomycetales</taxon>
        <taxon>Schizosaccharomycetaceae</taxon>
        <taxon>Schizosaccharomyces</taxon>
    </lineage>
</organism>
<dbReference type="AlphaFoldDB" id="S9W0E0"/>
<dbReference type="GO" id="GO:0003993">
    <property type="term" value="F:acid phosphatase activity"/>
    <property type="evidence" value="ECO:0007669"/>
    <property type="project" value="UniProtKB-UniRule"/>
</dbReference>
<keyword evidence="12" id="KW-1185">Reference proteome</keyword>
<dbReference type="GeneID" id="25037022"/>
<evidence type="ECO:0000256" key="4">
    <source>
        <dbReference type="ARBA" id="ARBA00022490"/>
    </source>
</evidence>
<comment type="function">
    <text evidence="9">Acts on tyrosine phosphorylated proteins, low-MW aryl phosphates and natural and synthetic acyl phosphates.</text>
</comment>
<feature type="active site" description="Nucleophile" evidence="8">
    <location>
        <position position="11"/>
    </location>
</feature>
<dbReference type="PANTHER" id="PTHR11717:SF7">
    <property type="entry name" value="LOW MOLECULAR WEIGHT PHOSPHOTYROSINE PROTEIN PHOSPHATASE"/>
    <property type="match status" value="1"/>
</dbReference>
<evidence type="ECO:0000256" key="1">
    <source>
        <dbReference type="ARBA" id="ARBA00000032"/>
    </source>
</evidence>
<dbReference type="PRINTS" id="PR00720">
    <property type="entry name" value="MAMMALPTPASE"/>
</dbReference>
<dbReference type="HOGENOM" id="CLU_071415_2_0_1"/>
<dbReference type="EMBL" id="KE546991">
    <property type="protein sequence ID" value="EPY51530.1"/>
    <property type="molecule type" value="Genomic_DNA"/>
</dbReference>
<reference evidence="11 12" key="1">
    <citation type="journal article" date="2011" name="Science">
        <title>Comparative functional genomics of the fission yeasts.</title>
        <authorList>
            <person name="Rhind N."/>
            <person name="Chen Z."/>
            <person name="Yassour M."/>
            <person name="Thompson D.A."/>
            <person name="Haas B.J."/>
            <person name="Habib N."/>
            <person name="Wapinski I."/>
            <person name="Roy S."/>
            <person name="Lin M.F."/>
            <person name="Heiman D.I."/>
            <person name="Young S.K."/>
            <person name="Furuya K."/>
            <person name="Guo Y."/>
            <person name="Pidoux A."/>
            <person name="Chen H.M."/>
            <person name="Robbertse B."/>
            <person name="Goldberg J.M."/>
            <person name="Aoki K."/>
            <person name="Bayne E.H."/>
            <person name="Berlin A.M."/>
            <person name="Desjardins C.A."/>
            <person name="Dobbs E."/>
            <person name="Dukaj L."/>
            <person name="Fan L."/>
            <person name="FitzGerald M.G."/>
            <person name="French C."/>
            <person name="Gujja S."/>
            <person name="Hansen K."/>
            <person name="Keifenheim D."/>
            <person name="Levin J.Z."/>
            <person name="Mosher R.A."/>
            <person name="Mueller C.A."/>
            <person name="Pfiffner J."/>
            <person name="Priest M."/>
            <person name="Russ C."/>
            <person name="Smialowska A."/>
            <person name="Swoboda P."/>
            <person name="Sykes S.M."/>
            <person name="Vaughn M."/>
            <person name="Vengrova S."/>
            <person name="Yoder R."/>
            <person name="Zeng Q."/>
            <person name="Allshire R."/>
            <person name="Baulcombe D."/>
            <person name="Birren B.W."/>
            <person name="Brown W."/>
            <person name="Ekwall K."/>
            <person name="Kellis M."/>
            <person name="Leatherwood J."/>
            <person name="Levin H."/>
            <person name="Margalit H."/>
            <person name="Martienssen R."/>
            <person name="Nieduszynski C.A."/>
            <person name="Spatafora J.W."/>
            <person name="Friedman N."/>
            <person name="Dalgaard J.Z."/>
            <person name="Baumann P."/>
            <person name="Niki H."/>
            <person name="Regev A."/>
            <person name="Nusbaum C."/>
        </authorList>
    </citation>
    <scope>NUCLEOTIDE SEQUENCE [LARGE SCALE GENOMIC DNA]</scope>
    <source>
        <strain evidence="12">OY26 / ATCC MYA-4695 / CBS 11777 / NBRC 106824 / NRRL Y48691</strain>
    </source>
</reference>
<dbReference type="OMA" id="VCHGNIC"/>
<dbReference type="InterPro" id="IPR023485">
    <property type="entry name" value="Ptyr_pPase"/>
</dbReference>
<dbReference type="InterPro" id="IPR002115">
    <property type="entry name" value="Tyr_Pase_low_mol_wt_mml"/>
</dbReference>
<dbReference type="InterPro" id="IPR050438">
    <property type="entry name" value="LMW_PTPase"/>
</dbReference>
<evidence type="ECO:0000256" key="6">
    <source>
        <dbReference type="ARBA" id="ARBA00022912"/>
    </source>
</evidence>
<dbReference type="SMART" id="SM00226">
    <property type="entry name" value="LMWPc"/>
    <property type="match status" value="1"/>
</dbReference>
<feature type="active site" description="Proton donor" evidence="8">
    <location>
        <position position="128"/>
    </location>
</feature>
<gene>
    <name evidence="11" type="ORF">SPOG_02700</name>
</gene>
<comment type="catalytic activity">
    <reaction evidence="7 9">
        <text>O-phospho-L-tyrosyl-[protein] + H2O = L-tyrosyl-[protein] + phosphate</text>
        <dbReference type="Rhea" id="RHEA:10684"/>
        <dbReference type="Rhea" id="RHEA-COMP:10136"/>
        <dbReference type="Rhea" id="RHEA-COMP:20101"/>
        <dbReference type="ChEBI" id="CHEBI:15377"/>
        <dbReference type="ChEBI" id="CHEBI:43474"/>
        <dbReference type="ChEBI" id="CHEBI:46858"/>
        <dbReference type="ChEBI" id="CHEBI:61978"/>
        <dbReference type="EC" id="3.1.3.48"/>
    </reaction>
</comment>
<evidence type="ECO:0000256" key="8">
    <source>
        <dbReference type="PIRSR" id="PIRSR617867-1"/>
    </source>
</evidence>
<dbReference type="GO" id="GO:0004726">
    <property type="term" value="F:non-membrane spanning protein tyrosine phosphatase activity"/>
    <property type="evidence" value="ECO:0007669"/>
    <property type="project" value="EnsemblFungi"/>
</dbReference>
<feature type="domain" description="Phosphotyrosine protein phosphatase I" evidence="10">
    <location>
        <begin position="5"/>
        <end position="154"/>
    </location>
</feature>
<dbReference type="EC" id="3.1.3.48" evidence="9"/>
<dbReference type="InterPro" id="IPR036196">
    <property type="entry name" value="Ptyr_pPase_sf"/>
</dbReference>
<dbReference type="RefSeq" id="XP_013024095.1">
    <property type="nucleotide sequence ID" value="XM_013168641.1"/>
</dbReference>
<evidence type="ECO:0000256" key="3">
    <source>
        <dbReference type="ARBA" id="ARBA00011063"/>
    </source>
</evidence>
<dbReference type="EC" id="3.1.3.2" evidence="9"/>
<keyword evidence="6 9" id="KW-0904">Protein phosphatase</keyword>
<name>S9W0E0_SCHCR</name>
<comment type="subcellular location">
    <subcellularLocation>
        <location evidence="2 9">Cytoplasm</location>
    </subcellularLocation>
</comment>
<proteinExistence type="inferred from homology"/>
<feature type="active site" evidence="8">
    <location>
        <position position="17"/>
    </location>
</feature>
<accession>S9W0E0</accession>
<dbReference type="Pfam" id="PF01451">
    <property type="entry name" value="LMWPc"/>
    <property type="match status" value="1"/>
</dbReference>
<dbReference type="InterPro" id="IPR017867">
    <property type="entry name" value="Tyr_phospatase_low_mol_wt"/>
</dbReference>
<evidence type="ECO:0000256" key="7">
    <source>
        <dbReference type="ARBA" id="ARBA00051722"/>
    </source>
</evidence>
<protein>
    <recommendedName>
        <fullName evidence="9">Low molecular weight phosphotyrosine protein phosphatase</fullName>
        <shortName evidence="9">LMW-PTP</shortName>
        <shortName evidence="9">LMW-PTPase</shortName>
        <ecNumber evidence="9">3.1.3.2</ecNumber>
        <ecNumber evidence="9">3.1.3.48</ecNumber>
    </recommendedName>
    <alternativeName>
        <fullName evidence="9">Low molecular weight cytosolic acid phosphatase</fullName>
    </alternativeName>
</protein>
<dbReference type="Proteomes" id="UP000015464">
    <property type="component" value="Unassembled WGS sequence"/>
</dbReference>
<comment type="similarity">
    <text evidence="3 9">Belongs to the low molecular weight phosphotyrosine protein phosphatase family.</text>
</comment>
<keyword evidence="5 9" id="KW-0378">Hydrolase</keyword>
<sequence>MSQKISVLFVCLGNICRSPMAEAVFRDEVNKAGVSDRFETIDSCGTGAWHVGNWPDPRTIDVLLANGIQTDHLARKLKLTDFKKFDYIFAMDRSNLQNIRRVCPSDAKPEIALFGDYGSAGVSKIVEDPYYGGDDGFQLCYEQLVDFSRNFIRKLYIDYNMLESKYSYP</sequence>
<dbReference type="PANTHER" id="PTHR11717">
    <property type="entry name" value="LOW MOLECULAR WEIGHT PROTEIN TYROSINE PHOSPHATASE"/>
    <property type="match status" value="1"/>
</dbReference>
<keyword evidence="4 9" id="KW-0963">Cytoplasm</keyword>
<dbReference type="eggNOG" id="KOG3217">
    <property type="taxonomic scope" value="Eukaryota"/>
</dbReference>
<evidence type="ECO:0000256" key="9">
    <source>
        <dbReference type="RuleBase" id="RU368115"/>
    </source>
</evidence>
<dbReference type="Gene3D" id="3.40.50.2300">
    <property type="match status" value="1"/>
</dbReference>
<evidence type="ECO:0000259" key="10">
    <source>
        <dbReference type="SMART" id="SM00226"/>
    </source>
</evidence>
<dbReference type="FunFam" id="3.40.50.2300:FF:000105">
    <property type="entry name" value="Low molecular weight phosphotyrosine protein"/>
    <property type="match status" value="1"/>
</dbReference>
<evidence type="ECO:0000313" key="12">
    <source>
        <dbReference type="Proteomes" id="UP000015464"/>
    </source>
</evidence>
<dbReference type="SUPFAM" id="SSF52788">
    <property type="entry name" value="Phosphotyrosine protein phosphatases I"/>
    <property type="match status" value="1"/>
</dbReference>
<dbReference type="PRINTS" id="PR00719">
    <property type="entry name" value="LMWPTPASE"/>
</dbReference>
<dbReference type="GO" id="GO:0005737">
    <property type="term" value="C:cytoplasm"/>
    <property type="evidence" value="ECO:0007669"/>
    <property type="project" value="UniProtKB-SubCell"/>
</dbReference>